<keyword evidence="2" id="KW-1185">Reference proteome</keyword>
<dbReference type="RefSeq" id="WP_307326433.1">
    <property type="nucleotide sequence ID" value="NZ_JAUSUG010000011.1"/>
</dbReference>
<protein>
    <submittedName>
        <fullName evidence="1">Uncharacterized protein</fullName>
    </submittedName>
</protein>
<reference evidence="1 2" key="1">
    <citation type="submission" date="2023-07" db="EMBL/GenBank/DDBJ databases">
        <title>Genomic Encyclopedia of Type Strains, Phase IV (KMG-IV): sequencing the most valuable type-strain genomes for metagenomic binning, comparative biology and taxonomic classification.</title>
        <authorList>
            <person name="Goeker M."/>
        </authorList>
    </citation>
    <scope>NUCLEOTIDE SEQUENCE [LARGE SCALE GENOMIC DNA]</scope>
    <source>
        <strain evidence="1 2">DSM 9768</strain>
    </source>
</reference>
<dbReference type="EMBL" id="JAUSUG010000011">
    <property type="protein sequence ID" value="MDQ0255504.1"/>
    <property type="molecule type" value="Genomic_DNA"/>
</dbReference>
<comment type="caution">
    <text evidence="1">The sequence shown here is derived from an EMBL/GenBank/DDBJ whole genome shotgun (WGS) entry which is preliminary data.</text>
</comment>
<proteinExistence type="predicted"/>
<sequence>MKGYNKYFISYTFLNQNSTGFGNIETYYDKEIKGMDDINTISRKIEEDLKLPNKTLVILNFIKLD</sequence>
<name>A0ABT9ZXA8_9BACI</name>
<evidence type="ECO:0000313" key="1">
    <source>
        <dbReference type="EMBL" id="MDQ0255504.1"/>
    </source>
</evidence>
<evidence type="ECO:0000313" key="2">
    <source>
        <dbReference type="Proteomes" id="UP001230005"/>
    </source>
</evidence>
<organism evidence="1 2">
    <name type="scientific">Evansella vedderi</name>
    <dbReference type="NCBI Taxonomy" id="38282"/>
    <lineage>
        <taxon>Bacteria</taxon>
        <taxon>Bacillati</taxon>
        <taxon>Bacillota</taxon>
        <taxon>Bacilli</taxon>
        <taxon>Bacillales</taxon>
        <taxon>Bacillaceae</taxon>
        <taxon>Evansella</taxon>
    </lineage>
</organism>
<dbReference type="Proteomes" id="UP001230005">
    <property type="component" value="Unassembled WGS sequence"/>
</dbReference>
<accession>A0ABT9ZXA8</accession>
<gene>
    <name evidence="1" type="ORF">J2S74_002886</name>
</gene>